<keyword evidence="3" id="KW-1185">Reference proteome</keyword>
<accession>A0A388T777</accession>
<reference evidence="2 3" key="1">
    <citation type="journal article" date="2019" name="ISME J.">
        <title>Genome analyses of uncultured TG2/ZB3 bacteria in 'Margulisbacteria' specifically attached to ectosymbiotic spirochetes of protists in the termite gut.</title>
        <authorList>
            <person name="Utami Y.D."/>
            <person name="Kuwahara H."/>
            <person name="Igai K."/>
            <person name="Murakami T."/>
            <person name="Sugaya K."/>
            <person name="Morikawa T."/>
            <person name="Nagura Y."/>
            <person name="Yuki M."/>
            <person name="Deevong P."/>
            <person name="Inoue T."/>
            <person name="Kihara K."/>
            <person name="Lo N."/>
            <person name="Yamada A."/>
            <person name="Ohkuma M."/>
            <person name="Hongoh Y."/>
        </authorList>
    </citation>
    <scope>NUCLEOTIDE SEQUENCE [LARGE SCALE GENOMIC DNA]</scope>
    <source>
        <strain evidence="2">NkOx7-01</strain>
    </source>
</reference>
<dbReference type="EMBL" id="BGZN01000001">
    <property type="protein sequence ID" value="GBR72525.1"/>
    <property type="molecule type" value="Genomic_DNA"/>
</dbReference>
<gene>
    <name evidence="2" type="ORF">NO1_0037</name>
</gene>
<evidence type="ECO:0000313" key="2">
    <source>
        <dbReference type="EMBL" id="GBR72525.1"/>
    </source>
</evidence>
<feature type="region of interest" description="Disordered" evidence="1">
    <location>
        <begin position="250"/>
        <end position="272"/>
    </location>
</feature>
<organism evidence="2 3">
    <name type="scientific">Termititenax aidoneus</name>
    <dbReference type="NCBI Taxonomy" id="2218524"/>
    <lineage>
        <taxon>Bacteria</taxon>
        <taxon>Bacillati</taxon>
        <taxon>Candidatus Margulisiibacteriota</taxon>
        <taxon>Candidatus Termititenacia</taxon>
        <taxon>Candidatus Termititenacales</taxon>
        <taxon>Candidatus Termititenacaceae</taxon>
        <taxon>Candidatus Termititenax</taxon>
    </lineage>
</organism>
<sequence>MVRQLYTETVSGFGNSIRLWQVPDNATESDLAKHSERDFTSVDEYINPRLFVTNKDWLRRDLYLRIEENEIDAGTLAEILASSQDAAVKALIEDIYQDIQAGAQRVDNNSADAVHGHKVLGVLLEALSKLYETPTQTSLSGTRQIIDTTTNRKDTVYMPLTFDWLEDTFPFIKNMRQPDAPNQSAYVSEITDTTKPNLGLSYAEAARRYIDIAYAPGGQAEGEISLETVPGFSVVFAKQIKDGAAAPKDTKPLMYAERPEGKEITPPPSLPAYYKEEKSKDYELPGSPQQDGNTYLYSAEYNKAGKNIDKDRGTWRTDAGRAFLESLNNNDVEGLTLSRLYVTMNAQRSEEALRDGSRIDETSLKDGLYLNLKRPLVYLMDLAWLALTELGVKDAAIKEWIPDTPVIPDGKSYSLYENQEHFLLKLAELRKIIDQNKDVSDKTSKFYVQLLQSVVDIFDACTFARGIGTDSKGQSVNVVTVTFKPNTPDSIRNLINVILTVSDYQTAKRTIAGYNENTPATPKGTIERLEQDGSKTILSVREFVYNAPKSTVTVREEYTRDESGTETIERAFWNGQEVRVITVADGNKNAGSRTVIAEMTTKINKISETPGEITPPRFEYPDWTLTFTETTLIYPHLNEKNPQGIVGLLKAGKIDAARAAYDKLTGEVYSHILAQLDYSKDPQALRAIARVTAQLEALEGLIKAHNIAEIERAYIARRAGEISDLAAQVNKYDLNSGSLAARQANLQKYLLELEAQQALHAEEVRKRRAQPGAKYSLQMPLLKQSADGVYTGAERDEDNDGVIDTIAEFNISATYTSDMDRVDKTLDNEIARIRQMLCGHSSASAAQNYLIGAFSVSTEEEQAVLLGLAQRLQAEANAQKAAAGNDQTYQPQIAEATKKFWLSLLLAHLPAADAPETWITPADRAFVENLAKELKVTKATAPATAPGANSAAHVLATQEAVETAKADLRENLVQEVFDKIREFYLESGGKSPTEKDVANWIADALTASGLQPALNILIEDRNALQDAHKLKDGYVSGTDALAEALAAKSILVFDNTNVMPVEIRCNPGTEEEMLQLAENMLAALQNADRAEADKQAGELQGLIAFNAALAEDFGRTVENFGQQLKGKDFGQKFKTDYLELMQATDPDAPRKLLGANPDYIDGRDVKWRVGDAIPPDWGVVDTAWHSIVPPEGTDGRIQAMSHKYEELANTLDALKNVDEDKLQSDPEYYNAVRGAYQTAYDLLRGGQNEKPGYAVDHSAEYAGVSPDKGIFGHLTDEANPDAGLPALRPQTENPELLLQKVKDAVFPQLDAVLEERRKERNEAFRADYGRELDAWLKNNSLASPEQKVEAAAKIISDLFEIKEKEWEAERDRIKAEFTEYPNDTTLFPFKQHFGEYPPPEDDKGFPRTMLPPLIAWIVAKALDESNLRDYNHYFFDPVSEFDYPIFGRDQWKNLGQTLLPGSRKITDRARQKEKDYADTVERLKADKRNELKKQYPNEDMDRDIEIFTAILQDTADKIAPKKSGPPILTPIMIQPFGSITLEGYSAGFSIASKYVDIKSFYEGLFLRNDINERGDDLLESQHVFVEARLRPFAWLFEEETGLTPFAKVLKGAFNPLNLVLQIDWKRELIRITEKLQLSQKIKGPPYERTDEEMAGERELREFLKNELKINDENKINEIVEAMRESKPGTPYSGSVKAILDAMTAAGCSSEEIEEARKKFHAYNTNETLPPSEEYKGIHTINEASAEDQELWAWIVANNYWHKTTVDSGWELGDTSLGELIKDVDKATAMLKIAEYIEEWCGNNNITEAEQIQKVKDVLLPIYEAKINESTSWALGAEDTAQELARNANRSTVEAAIEQDIRDWCAAHNITDANIIAQVVAAVAPAYKNAITRTQSWALGAEDTAQELARNANRSTVEAAIEQDIRDWCAAHNITDANIIAQVVAAVAPAYKNAITRTQSWALGAEDTAQELARNANRSTVEAAIEQDIRDWCAAHNITDANIIAQVVAAVAPAYKNAITRTQSWALGAEDTAQELARNANRSTVEAAIEQDIRDWCAAHNITDANIIAQVVAAVAPAYKNAITETTQSSDVTLDPAYDNSGYVKDGVTYTPTGDVTNIAYSLIEDNTRPALAGATESDVQSLIEGRLNNFPAEAAAQKRAEWYSKINPVSHPPVAQDICTTNFDSANSPAGSTDNSVITFAITNATPDGYKYECEVVYANGTPVDWTALGFDEGQKTISSDGKLAEIHNDAMPGGEYKLIFKLVKNDASAPDVIENTKNVLSVDFKVEVSHTGGPGINVNATLKQNPQKLVPVADTYEAPDCLIGRTITEETVIYSVNKHDIDASEVYSVNKHDIDASEVYSVNKHDIDEGIIYSVNKHGIDESEVCSVEKFEITQTDTTTKEVLTYDTPSASVSFYKPATEIDWAQVDIEELKNKFVFAVGPAWAKELLNTVKPVRNEKTGELKEEGWVLRLALELLFVSVKNNITYNVDPDSAEAIGLSPDEALAMLREQYPAQYENVDEQQWDVAYKLALGVTYQIEKGHTIGLEALTKKIATNDPDSSVKPLSDWLSSTTLAFTVSYRVPFSEEVGMKASFFYGANELFDSSKLSHDMSLKLAFPWRLADKLMLEPGGQFFVSGLRKDNYDLLGGTIGAAFGWGITDHMTLSGGLDFLLTKKHYESGVTPGVKASLLFNWRVF</sequence>
<evidence type="ECO:0000256" key="1">
    <source>
        <dbReference type="SAM" id="MobiDB-lite"/>
    </source>
</evidence>
<name>A0A388T777_TERA1</name>
<dbReference type="Proteomes" id="UP000269352">
    <property type="component" value="Unassembled WGS sequence"/>
</dbReference>
<protein>
    <submittedName>
        <fullName evidence="2">Uncharacterized protein</fullName>
    </submittedName>
</protein>
<comment type="caution">
    <text evidence="2">The sequence shown here is derived from an EMBL/GenBank/DDBJ whole genome shotgun (WGS) entry which is preliminary data.</text>
</comment>
<proteinExistence type="predicted"/>
<evidence type="ECO:0000313" key="3">
    <source>
        <dbReference type="Proteomes" id="UP000269352"/>
    </source>
</evidence>